<evidence type="ECO:0000256" key="9">
    <source>
        <dbReference type="PROSITE-ProRule" id="PRU00433"/>
    </source>
</evidence>
<reference evidence="12" key="1">
    <citation type="submission" date="2017-04" db="EMBL/GenBank/DDBJ databases">
        <authorList>
            <person name="Abreu V.A."/>
            <person name="Popin R.V."/>
            <person name="Rigonato J."/>
            <person name="Andreote A.P."/>
            <person name="Schaker P.C."/>
            <person name="Hoff-Risseti C."/>
            <person name="Alvarenga D.O."/>
            <person name="Varani A.M."/>
            <person name="Fiore M.F."/>
        </authorList>
    </citation>
    <scope>NUCLEOTIDE SEQUENCE [LARGE SCALE GENOMIC DNA]</scope>
    <source>
        <strain evidence="12">CENA303</strain>
    </source>
</reference>
<dbReference type="InterPro" id="IPR008168">
    <property type="entry name" value="Cyt_C_IC"/>
</dbReference>
<keyword evidence="7 9" id="KW-0408">Iron</keyword>
<dbReference type="GO" id="GO:0020037">
    <property type="term" value="F:heme binding"/>
    <property type="evidence" value="ECO:0007669"/>
    <property type="project" value="InterPro"/>
</dbReference>
<comment type="similarity">
    <text evidence="2">Belongs to the cytochrome c family. PetJ subfamily.</text>
</comment>
<dbReference type="Proteomes" id="UP000192997">
    <property type="component" value="Unassembled WGS sequence"/>
</dbReference>
<dbReference type="GO" id="GO:0009055">
    <property type="term" value="F:electron transfer activity"/>
    <property type="evidence" value="ECO:0007669"/>
    <property type="project" value="InterPro"/>
</dbReference>
<gene>
    <name evidence="11" type="ORF">B7O87_03620</name>
</gene>
<dbReference type="AlphaFoldDB" id="A0A1X4GB28"/>
<evidence type="ECO:0000256" key="1">
    <source>
        <dbReference type="ARBA" id="ARBA00004518"/>
    </source>
</evidence>
<dbReference type="InterPro" id="IPR036909">
    <property type="entry name" value="Cyt_c-like_dom_sf"/>
</dbReference>
<evidence type="ECO:0000256" key="6">
    <source>
        <dbReference type="ARBA" id="ARBA00022982"/>
    </source>
</evidence>
<dbReference type="InterPro" id="IPR023655">
    <property type="entry name" value="Cyt_C6"/>
</dbReference>
<dbReference type="InterPro" id="IPR009056">
    <property type="entry name" value="Cyt_c-like_dom"/>
</dbReference>
<protein>
    <submittedName>
        <fullName evidence="11">Cytochrome C</fullName>
    </submittedName>
</protein>
<dbReference type="EMBL" id="NBYN01000014">
    <property type="protein sequence ID" value="OSO94267.1"/>
    <property type="molecule type" value="Genomic_DNA"/>
</dbReference>
<evidence type="ECO:0000313" key="11">
    <source>
        <dbReference type="EMBL" id="OSO94267.1"/>
    </source>
</evidence>
<dbReference type="Gene3D" id="1.10.760.10">
    <property type="entry name" value="Cytochrome c-like domain"/>
    <property type="match status" value="1"/>
</dbReference>
<dbReference type="PANTHER" id="PTHR34688:SF2">
    <property type="entry name" value="CYTOCHROME C6, CHLOROPLASTIC"/>
    <property type="match status" value="1"/>
</dbReference>
<feature type="domain" description="Cytochrome c" evidence="10">
    <location>
        <begin position="30"/>
        <end position="114"/>
    </location>
</feature>
<accession>A0A1X4GB28</accession>
<proteinExistence type="inferred from homology"/>
<dbReference type="PRINTS" id="PR00605">
    <property type="entry name" value="CYTCHROMECIC"/>
</dbReference>
<evidence type="ECO:0000256" key="3">
    <source>
        <dbReference type="ARBA" id="ARBA00022448"/>
    </source>
</evidence>
<dbReference type="Pfam" id="PF13442">
    <property type="entry name" value="Cytochrome_CBB3"/>
    <property type="match status" value="1"/>
</dbReference>
<keyword evidence="8" id="KW-0793">Thylakoid</keyword>
<comment type="subcellular location">
    <subcellularLocation>
        <location evidence="1">Cellular thylakoid lumen</location>
    </subcellularLocation>
</comment>
<comment type="caution">
    <text evidence="11">The sequence shown here is derived from an EMBL/GenBank/DDBJ whole genome shotgun (WGS) entry which is preliminary data.</text>
</comment>
<dbReference type="RefSeq" id="WP_009344415.1">
    <property type="nucleotide sequence ID" value="NZ_NBYN01000014.1"/>
</dbReference>
<evidence type="ECO:0000256" key="5">
    <source>
        <dbReference type="ARBA" id="ARBA00022723"/>
    </source>
</evidence>
<dbReference type="PANTHER" id="PTHR34688">
    <property type="entry name" value="CYTOCHROME C6, CHLOROPLASTIC"/>
    <property type="match status" value="1"/>
</dbReference>
<keyword evidence="3" id="KW-0813">Transport</keyword>
<keyword evidence="5 9" id="KW-0479">Metal-binding</keyword>
<evidence type="ECO:0000256" key="8">
    <source>
        <dbReference type="ARBA" id="ARBA00023078"/>
    </source>
</evidence>
<evidence type="ECO:0000259" key="10">
    <source>
        <dbReference type="PROSITE" id="PS51007"/>
    </source>
</evidence>
<evidence type="ECO:0000313" key="12">
    <source>
        <dbReference type="Proteomes" id="UP000192997"/>
    </source>
</evidence>
<organism evidence="11 12">
    <name type="scientific">Cylindrospermopsis raciborskii CENA303</name>
    <dbReference type="NCBI Taxonomy" id="1170769"/>
    <lineage>
        <taxon>Bacteria</taxon>
        <taxon>Bacillati</taxon>
        <taxon>Cyanobacteriota</taxon>
        <taxon>Cyanophyceae</taxon>
        <taxon>Nostocales</taxon>
        <taxon>Aphanizomenonaceae</taxon>
        <taxon>Cylindrospermopsis</taxon>
    </lineage>
</organism>
<dbReference type="GO" id="GO:0005506">
    <property type="term" value="F:iron ion binding"/>
    <property type="evidence" value="ECO:0007669"/>
    <property type="project" value="InterPro"/>
</dbReference>
<dbReference type="PROSITE" id="PS51007">
    <property type="entry name" value="CYTC"/>
    <property type="match status" value="1"/>
</dbReference>
<evidence type="ECO:0000256" key="7">
    <source>
        <dbReference type="ARBA" id="ARBA00023004"/>
    </source>
</evidence>
<evidence type="ECO:0000256" key="4">
    <source>
        <dbReference type="ARBA" id="ARBA00022617"/>
    </source>
</evidence>
<name>A0A1X4GB28_9CYAN</name>
<dbReference type="GO" id="GO:0031979">
    <property type="term" value="C:plasma membrane-derived thylakoid lumen"/>
    <property type="evidence" value="ECO:0007669"/>
    <property type="project" value="UniProtKB-SubCell"/>
</dbReference>
<dbReference type="SUPFAM" id="SSF46626">
    <property type="entry name" value="Cytochrome c"/>
    <property type="match status" value="1"/>
</dbReference>
<sequence length="118" mass="12943">MSRPLPLLVLILAIALFFSFTLIIEPVLSAEISRGHAIFNAECASCHVGGGNILVQNKTLQTSAMKKYLENYDTDPIGGIVNQIQNGKSAMPAFKNKLTKEEILEVGLYVFQMAETGW</sequence>
<evidence type="ECO:0000256" key="2">
    <source>
        <dbReference type="ARBA" id="ARBA00009650"/>
    </source>
</evidence>
<keyword evidence="4 9" id="KW-0349">Heme</keyword>
<keyword evidence="6" id="KW-0249">Electron transport</keyword>